<dbReference type="RefSeq" id="WP_345337235.1">
    <property type="nucleotide sequence ID" value="NZ_BAABJZ010000105.1"/>
</dbReference>
<dbReference type="InterPro" id="IPR052336">
    <property type="entry name" value="MlaD_Phospholipid_Transporter"/>
</dbReference>
<accession>A0ABP9FFR1</accession>
<organism evidence="2 3">
    <name type="scientific">Ferrimonas pelagia</name>
    <dbReference type="NCBI Taxonomy" id="1177826"/>
    <lineage>
        <taxon>Bacteria</taxon>
        <taxon>Pseudomonadati</taxon>
        <taxon>Pseudomonadota</taxon>
        <taxon>Gammaproteobacteria</taxon>
        <taxon>Alteromonadales</taxon>
        <taxon>Ferrimonadaceae</taxon>
        <taxon>Ferrimonas</taxon>
    </lineage>
</organism>
<dbReference type="PANTHER" id="PTHR33371:SF4">
    <property type="entry name" value="INTERMEMBRANE PHOSPHOLIPID TRANSPORT SYSTEM BINDING PROTEIN MLAD"/>
    <property type="match status" value="1"/>
</dbReference>
<dbReference type="InterPro" id="IPR030970">
    <property type="entry name" value="ABC_MlaD"/>
</dbReference>
<evidence type="ECO:0000259" key="1">
    <source>
        <dbReference type="Pfam" id="PF02470"/>
    </source>
</evidence>
<dbReference type="InterPro" id="IPR003399">
    <property type="entry name" value="Mce/MlaD"/>
</dbReference>
<comment type="caution">
    <text evidence="2">The sequence shown here is derived from an EMBL/GenBank/DDBJ whole genome shotgun (WGS) entry which is preliminary data.</text>
</comment>
<dbReference type="NCBIfam" id="TIGR04430">
    <property type="entry name" value="OM_asym_MlaD"/>
    <property type="match status" value="1"/>
</dbReference>
<proteinExistence type="predicted"/>
<protein>
    <submittedName>
        <fullName evidence="2">Outer membrane lipid asymmetry maintenance protein MlaD</fullName>
    </submittedName>
</protein>
<reference evidence="3" key="1">
    <citation type="journal article" date="2019" name="Int. J. Syst. Evol. Microbiol.">
        <title>The Global Catalogue of Microorganisms (GCM) 10K type strain sequencing project: providing services to taxonomists for standard genome sequencing and annotation.</title>
        <authorList>
            <consortium name="The Broad Institute Genomics Platform"/>
            <consortium name="The Broad Institute Genome Sequencing Center for Infectious Disease"/>
            <person name="Wu L."/>
            <person name="Ma J."/>
        </authorList>
    </citation>
    <scope>NUCLEOTIDE SEQUENCE [LARGE SCALE GENOMIC DNA]</scope>
    <source>
        <strain evidence="3">JCM 18401</strain>
    </source>
</reference>
<name>A0ABP9FFR1_9GAMM</name>
<dbReference type="EMBL" id="BAABJZ010000105">
    <property type="protein sequence ID" value="GAA4901564.1"/>
    <property type="molecule type" value="Genomic_DNA"/>
</dbReference>
<dbReference type="Proteomes" id="UP001499988">
    <property type="component" value="Unassembled WGS sequence"/>
</dbReference>
<gene>
    <name evidence="2" type="primary">mlaD</name>
    <name evidence="2" type="ORF">GCM10023333_39550</name>
</gene>
<dbReference type="PANTHER" id="PTHR33371">
    <property type="entry name" value="INTERMEMBRANE PHOSPHOLIPID TRANSPORT SYSTEM BINDING PROTEIN MLAD-RELATED"/>
    <property type="match status" value="1"/>
</dbReference>
<keyword evidence="3" id="KW-1185">Reference proteome</keyword>
<evidence type="ECO:0000313" key="3">
    <source>
        <dbReference type="Proteomes" id="UP001499988"/>
    </source>
</evidence>
<evidence type="ECO:0000313" key="2">
    <source>
        <dbReference type="EMBL" id="GAA4901564.1"/>
    </source>
</evidence>
<sequence>MNSRKIELAVGAFLLAGLVALLVLILKVADIDPRGNGPSYRLNAGFENIGSLKVRSPVKVGGVVVGRVLAIDLDPESLLPEVTLAIDARFDQFPDTSSLSILTSGLLGEQYIGLTPGFYDEEGELLVDGDRIEDTRSAMVLEELIGQFLYSVGQGE</sequence>
<feature type="domain" description="Mce/MlaD" evidence="1">
    <location>
        <begin position="39"/>
        <end position="117"/>
    </location>
</feature>
<dbReference type="Pfam" id="PF02470">
    <property type="entry name" value="MlaD"/>
    <property type="match status" value="1"/>
</dbReference>